<feature type="transmembrane region" description="Helical" evidence="6">
    <location>
        <begin position="44"/>
        <end position="69"/>
    </location>
</feature>
<dbReference type="Pfam" id="PF02687">
    <property type="entry name" value="FtsX"/>
    <property type="match status" value="1"/>
</dbReference>
<sequence length="260" mass="26013">VESGATGRARLVWAAVLLAVGASLAVTTLFMANGPLLSSTAGPGGVAVAVGLALLAPRLVTVYGALFPARLGATVRLAVRNLRARARHTAAVVAPLVLLVGIAAGTLSMQRAEDSVPHGADDAGAKLASVNYLVVAMITAFAAIVVVTTLVAATRRRTREFGLLRLAAITDRQTLKLVTVEASLTTGLAVLLGGVAATATTVPYSLVRTGSPLAAGSVWMFLAVVGGALLLSLGAAVPTAARALRTRPIDAVAGGSRGAA</sequence>
<comment type="caution">
    <text evidence="8">The sequence shown here is derived from an EMBL/GenBank/DDBJ whole genome shotgun (WGS) entry which is preliminary data.</text>
</comment>
<feature type="transmembrane region" description="Helical" evidence="6">
    <location>
        <begin position="217"/>
        <end position="237"/>
    </location>
</feature>
<keyword evidence="3 6" id="KW-0812">Transmembrane</keyword>
<proteinExistence type="predicted"/>
<protein>
    <submittedName>
        <fullName evidence="8">FtsX-like permease family protein</fullName>
    </submittedName>
</protein>
<evidence type="ECO:0000256" key="1">
    <source>
        <dbReference type="ARBA" id="ARBA00004651"/>
    </source>
</evidence>
<dbReference type="RefSeq" id="WP_378207295.1">
    <property type="nucleotide sequence ID" value="NZ_JBHLZP010000210.1"/>
</dbReference>
<keyword evidence="2" id="KW-1003">Cell membrane</keyword>
<organism evidence="8 9">
    <name type="scientific">Actinoallomurus acaciae</name>
    <dbReference type="NCBI Taxonomy" id="502577"/>
    <lineage>
        <taxon>Bacteria</taxon>
        <taxon>Bacillati</taxon>
        <taxon>Actinomycetota</taxon>
        <taxon>Actinomycetes</taxon>
        <taxon>Streptosporangiales</taxon>
        <taxon>Thermomonosporaceae</taxon>
        <taxon>Actinoallomurus</taxon>
    </lineage>
</organism>
<feature type="transmembrane region" description="Helical" evidence="6">
    <location>
        <begin position="12"/>
        <end position="32"/>
    </location>
</feature>
<keyword evidence="5 6" id="KW-0472">Membrane</keyword>
<evidence type="ECO:0000256" key="5">
    <source>
        <dbReference type="ARBA" id="ARBA00023136"/>
    </source>
</evidence>
<keyword evidence="9" id="KW-1185">Reference proteome</keyword>
<feature type="non-terminal residue" evidence="8">
    <location>
        <position position="1"/>
    </location>
</feature>
<evidence type="ECO:0000313" key="9">
    <source>
        <dbReference type="Proteomes" id="UP001589627"/>
    </source>
</evidence>
<keyword evidence="4 6" id="KW-1133">Transmembrane helix</keyword>
<evidence type="ECO:0000256" key="4">
    <source>
        <dbReference type="ARBA" id="ARBA00022989"/>
    </source>
</evidence>
<evidence type="ECO:0000313" key="8">
    <source>
        <dbReference type="EMBL" id="MFB9835557.1"/>
    </source>
</evidence>
<dbReference type="Proteomes" id="UP001589627">
    <property type="component" value="Unassembled WGS sequence"/>
</dbReference>
<feature type="transmembrane region" description="Helical" evidence="6">
    <location>
        <begin position="90"/>
        <end position="110"/>
    </location>
</feature>
<accession>A0ABV5YKI4</accession>
<evidence type="ECO:0000256" key="2">
    <source>
        <dbReference type="ARBA" id="ARBA00022475"/>
    </source>
</evidence>
<evidence type="ECO:0000259" key="7">
    <source>
        <dbReference type="Pfam" id="PF02687"/>
    </source>
</evidence>
<feature type="transmembrane region" description="Helical" evidence="6">
    <location>
        <begin position="130"/>
        <end position="153"/>
    </location>
</feature>
<reference evidence="8 9" key="1">
    <citation type="submission" date="2024-09" db="EMBL/GenBank/DDBJ databases">
        <authorList>
            <person name="Sun Q."/>
            <person name="Mori K."/>
        </authorList>
    </citation>
    <scope>NUCLEOTIDE SEQUENCE [LARGE SCALE GENOMIC DNA]</scope>
    <source>
        <strain evidence="8 9">TBRC 0563</strain>
    </source>
</reference>
<gene>
    <name evidence="8" type="ORF">ACFFNX_25580</name>
</gene>
<feature type="domain" description="ABC3 transporter permease C-terminal" evidence="7">
    <location>
        <begin position="133"/>
        <end position="246"/>
    </location>
</feature>
<dbReference type="EMBL" id="JBHLZP010000210">
    <property type="protein sequence ID" value="MFB9835557.1"/>
    <property type="molecule type" value="Genomic_DNA"/>
</dbReference>
<feature type="transmembrane region" description="Helical" evidence="6">
    <location>
        <begin position="174"/>
        <end position="197"/>
    </location>
</feature>
<comment type="subcellular location">
    <subcellularLocation>
        <location evidence="1">Cell membrane</location>
        <topology evidence="1">Multi-pass membrane protein</topology>
    </subcellularLocation>
</comment>
<evidence type="ECO:0000256" key="3">
    <source>
        <dbReference type="ARBA" id="ARBA00022692"/>
    </source>
</evidence>
<evidence type="ECO:0000256" key="6">
    <source>
        <dbReference type="SAM" id="Phobius"/>
    </source>
</evidence>
<dbReference type="InterPro" id="IPR003838">
    <property type="entry name" value="ABC3_permease_C"/>
</dbReference>
<name>A0ABV5YKI4_9ACTN</name>